<keyword evidence="2" id="KW-1185">Reference proteome</keyword>
<dbReference type="Pfam" id="PF11964">
    <property type="entry name" value="SpoIIAA-like"/>
    <property type="match status" value="1"/>
</dbReference>
<dbReference type="InterPro" id="IPR021866">
    <property type="entry name" value="SpoIIAA-like"/>
</dbReference>
<reference evidence="1 2" key="1">
    <citation type="submission" date="2009-02" db="EMBL/GenBank/DDBJ databases">
        <title>Sequencing of the draft genome and assembly of Dethiobacter alkaliphilus AHT 1.</title>
        <authorList>
            <consortium name="US DOE Joint Genome Institute (JGI-PGF)"/>
            <person name="Lucas S."/>
            <person name="Copeland A."/>
            <person name="Lapidus A."/>
            <person name="Glavina del Rio T."/>
            <person name="Dalin E."/>
            <person name="Tice H."/>
            <person name="Bruce D."/>
            <person name="Goodwin L."/>
            <person name="Pitluck S."/>
            <person name="Larimer F."/>
            <person name="Land M.L."/>
            <person name="Hauser L."/>
            <person name="Muyzer G."/>
        </authorList>
    </citation>
    <scope>NUCLEOTIDE SEQUENCE [LARGE SCALE GENOMIC DNA]</scope>
    <source>
        <strain evidence="1 2">AHT 1</strain>
    </source>
</reference>
<protein>
    <recommendedName>
        <fullName evidence="3">STAS/SEC14 domain-containing protein</fullName>
    </recommendedName>
</protein>
<dbReference type="EMBL" id="ACJM01000023">
    <property type="protein sequence ID" value="EEG76200.1"/>
    <property type="molecule type" value="Genomic_DNA"/>
</dbReference>
<gene>
    <name evidence="1" type="ORF">DealDRAFT_2966</name>
</gene>
<accession>C0GKF7</accession>
<dbReference type="Gene3D" id="3.40.50.10600">
    <property type="entry name" value="SpoIIaa-like domains"/>
    <property type="match status" value="1"/>
</dbReference>
<dbReference type="SUPFAM" id="SSF52091">
    <property type="entry name" value="SpoIIaa-like"/>
    <property type="match status" value="1"/>
</dbReference>
<organism evidence="1 2">
    <name type="scientific">Dethiobacter alkaliphilus AHT 1</name>
    <dbReference type="NCBI Taxonomy" id="555088"/>
    <lineage>
        <taxon>Bacteria</taxon>
        <taxon>Bacillati</taxon>
        <taxon>Bacillota</taxon>
        <taxon>Dethiobacteria</taxon>
        <taxon>Dethiobacterales</taxon>
        <taxon>Dethiobacteraceae</taxon>
        <taxon>Dethiobacter</taxon>
    </lineage>
</organism>
<evidence type="ECO:0000313" key="2">
    <source>
        <dbReference type="Proteomes" id="UP000006443"/>
    </source>
</evidence>
<dbReference type="RefSeq" id="WP_008518886.1">
    <property type="nucleotide sequence ID" value="NZ_ACJM01000023.1"/>
</dbReference>
<dbReference type="Proteomes" id="UP000006443">
    <property type="component" value="Unassembled WGS sequence"/>
</dbReference>
<evidence type="ECO:0000313" key="1">
    <source>
        <dbReference type="EMBL" id="EEG76200.1"/>
    </source>
</evidence>
<dbReference type="InterPro" id="IPR038396">
    <property type="entry name" value="SpoIIAA-like_sf"/>
</dbReference>
<proteinExistence type="predicted"/>
<evidence type="ECO:0008006" key="3">
    <source>
        <dbReference type="Google" id="ProtNLM"/>
    </source>
</evidence>
<dbReference type="AlphaFoldDB" id="C0GKF7"/>
<comment type="caution">
    <text evidence="1">The sequence shown here is derived from an EMBL/GenBank/DDBJ whole genome shotgun (WGS) entry which is preliminary data.</text>
</comment>
<dbReference type="OrthoDB" id="2389786at2"/>
<dbReference type="InterPro" id="IPR036513">
    <property type="entry name" value="STAS_dom_sf"/>
</dbReference>
<name>C0GKF7_DETAL</name>
<sequence length="117" mass="13491">MFRILETDVESVIEFEVKGDVTKKDYEKLEEAIQQKLAQTNSVNLLCRITELSSVTAEAIIKDFKVGVEHYKNINKMAVVGSAEWVQWMSKLGAVLPVDIKHFEPHQIDEAWEWVKE</sequence>
<dbReference type="eggNOG" id="ENOG5033IRC">
    <property type="taxonomic scope" value="Bacteria"/>
</dbReference>